<dbReference type="PANTHER" id="PTHR43884">
    <property type="entry name" value="ACYL-COA DEHYDROGENASE"/>
    <property type="match status" value="1"/>
</dbReference>
<dbReference type="GO" id="GO:0050660">
    <property type="term" value="F:flavin adenine dinucleotide binding"/>
    <property type="evidence" value="ECO:0007669"/>
    <property type="project" value="InterPro"/>
</dbReference>
<evidence type="ECO:0000256" key="4">
    <source>
        <dbReference type="ARBA" id="ARBA00022827"/>
    </source>
</evidence>
<dbReference type="GeneID" id="41840397"/>
<reference evidence="8 9" key="1">
    <citation type="submission" date="2014-07" db="EMBL/GenBank/DDBJ databases">
        <title>Genome Sequencing of Dermacoccus nishinomiyaensis.</title>
        <authorList>
            <person name="Hong K.W."/>
            <person name="Chan K.G."/>
        </authorList>
    </citation>
    <scope>NUCLEOTIDE SEQUENCE [LARGE SCALE GENOMIC DNA]</scope>
    <source>
        <strain evidence="8 9">M25</strain>
    </source>
</reference>
<accession>A0A075JEU2</accession>
<dbReference type="OrthoDB" id="7328575at2"/>
<protein>
    <recommendedName>
        <fullName evidence="10">Acyl-CoA dehydrogenase</fullName>
    </recommendedName>
</protein>
<proteinExistence type="inferred from homology"/>
<organism evidence="8 9">
    <name type="scientific">Dermacoccus nishinomiyaensis</name>
    <dbReference type="NCBI Taxonomy" id="1274"/>
    <lineage>
        <taxon>Bacteria</taxon>
        <taxon>Bacillati</taxon>
        <taxon>Actinomycetota</taxon>
        <taxon>Actinomycetes</taxon>
        <taxon>Micrococcales</taxon>
        <taxon>Dermacoccaceae</taxon>
        <taxon>Dermacoccus</taxon>
    </lineage>
</organism>
<evidence type="ECO:0000313" key="9">
    <source>
        <dbReference type="Proteomes" id="UP000027986"/>
    </source>
</evidence>
<keyword evidence="9" id="KW-1185">Reference proteome</keyword>
<feature type="domain" description="Acyl-CoA dehydrogenase/oxidase C-terminal" evidence="6">
    <location>
        <begin position="193"/>
        <end position="341"/>
    </location>
</feature>
<comment type="cofactor">
    <cofactor evidence="1">
        <name>FAD</name>
        <dbReference type="ChEBI" id="CHEBI:57692"/>
    </cofactor>
</comment>
<dbReference type="PANTHER" id="PTHR43884:SF20">
    <property type="entry name" value="ACYL-COA DEHYDROGENASE FADE28"/>
    <property type="match status" value="1"/>
</dbReference>
<keyword evidence="4" id="KW-0274">FAD</keyword>
<dbReference type="Pfam" id="PF00441">
    <property type="entry name" value="Acyl-CoA_dh_1"/>
    <property type="match status" value="1"/>
</dbReference>
<dbReference type="Proteomes" id="UP000027986">
    <property type="component" value="Chromosome"/>
</dbReference>
<sequence>MDFTPTEEQRALQSAVRDLASSLTPKDTGSGAPAGPQPFDADAWGKLAEMGLLGLAFAEDKGGFGASAIEVTLAAVELGAARVTLPYADAMAAAAALDAANSPLLADVISGEKLVLTAFGESGATWSPAASARTASGSELAGEARGNTDLSAADAIVTTAGTGDDVEVYLVESPTVDGPKVTLDGAPATRLGGREVLDAALALGNVAQCGEALGAMGAALTLTVEYLKTRKQFGVPIMRFQTLTQRAADMYVGVELTRSAVLYAAMALADPGEGDDALDLDAIVSRTKYLVGTYGRLVGQEAIQLHGGIGMTAEYAVGHYTSRLATIERTFGDTRQHLAALAAGVGDHTSVDVV</sequence>
<dbReference type="EMBL" id="CP008889">
    <property type="protein sequence ID" value="AIF40280.1"/>
    <property type="molecule type" value="Genomic_DNA"/>
</dbReference>
<dbReference type="Gene3D" id="1.10.540.10">
    <property type="entry name" value="Acyl-CoA dehydrogenase/oxidase, N-terminal domain"/>
    <property type="match status" value="1"/>
</dbReference>
<comment type="similarity">
    <text evidence="2">Belongs to the acyl-CoA dehydrogenase family.</text>
</comment>
<dbReference type="InterPro" id="IPR036250">
    <property type="entry name" value="AcylCo_DH-like_C"/>
</dbReference>
<gene>
    <name evidence="8" type="ORF">HX89_04135</name>
</gene>
<dbReference type="Gene3D" id="1.20.140.10">
    <property type="entry name" value="Butyryl-CoA Dehydrogenase, subunit A, domain 3"/>
    <property type="match status" value="1"/>
</dbReference>
<evidence type="ECO:0000256" key="5">
    <source>
        <dbReference type="ARBA" id="ARBA00023002"/>
    </source>
</evidence>
<dbReference type="SUPFAM" id="SSF47203">
    <property type="entry name" value="Acyl-CoA dehydrogenase C-terminal domain-like"/>
    <property type="match status" value="1"/>
</dbReference>
<evidence type="ECO:0000256" key="3">
    <source>
        <dbReference type="ARBA" id="ARBA00022630"/>
    </source>
</evidence>
<dbReference type="InterPro" id="IPR013786">
    <property type="entry name" value="AcylCoA_DH/ox_N"/>
</dbReference>
<evidence type="ECO:0000259" key="7">
    <source>
        <dbReference type="Pfam" id="PF02771"/>
    </source>
</evidence>
<dbReference type="InterPro" id="IPR009100">
    <property type="entry name" value="AcylCoA_DH/oxidase_NM_dom_sf"/>
</dbReference>
<dbReference type="GO" id="GO:0003995">
    <property type="term" value="F:acyl-CoA dehydrogenase activity"/>
    <property type="evidence" value="ECO:0007669"/>
    <property type="project" value="TreeGrafter"/>
</dbReference>
<feature type="domain" description="Acyl-CoA dehydrogenase/oxidase N-terminal" evidence="7">
    <location>
        <begin position="6"/>
        <end position="85"/>
    </location>
</feature>
<evidence type="ECO:0008006" key="10">
    <source>
        <dbReference type="Google" id="ProtNLM"/>
    </source>
</evidence>
<dbReference type="HOGENOM" id="CLU_018204_5_2_11"/>
<keyword evidence="3" id="KW-0285">Flavoprotein</keyword>
<dbReference type="SUPFAM" id="SSF56645">
    <property type="entry name" value="Acyl-CoA dehydrogenase NM domain-like"/>
    <property type="match status" value="1"/>
</dbReference>
<dbReference type="InterPro" id="IPR037069">
    <property type="entry name" value="AcylCoA_DH/ox_N_sf"/>
</dbReference>
<evidence type="ECO:0000313" key="8">
    <source>
        <dbReference type="EMBL" id="AIF40280.1"/>
    </source>
</evidence>
<dbReference type="RefSeq" id="WP_038567189.1">
    <property type="nucleotide sequence ID" value="NZ_CP008889.1"/>
</dbReference>
<evidence type="ECO:0000259" key="6">
    <source>
        <dbReference type="Pfam" id="PF00441"/>
    </source>
</evidence>
<dbReference type="InterPro" id="IPR009075">
    <property type="entry name" value="AcylCo_DH/oxidase_C"/>
</dbReference>
<evidence type="ECO:0000256" key="1">
    <source>
        <dbReference type="ARBA" id="ARBA00001974"/>
    </source>
</evidence>
<dbReference type="KEGG" id="dni:HX89_04135"/>
<name>A0A075JEU2_9MICO</name>
<dbReference type="eggNOG" id="COG1960">
    <property type="taxonomic scope" value="Bacteria"/>
</dbReference>
<keyword evidence="5" id="KW-0560">Oxidoreductase</keyword>
<evidence type="ECO:0000256" key="2">
    <source>
        <dbReference type="ARBA" id="ARBA00009347"/>
    </source>
</evidence>
<dbReference type="AlphaFoldDB" id="A0A075JEU2"/>
<dbReference type="Pfam" id="PF02771">
    <property type="entry name" value="Acyl-CoA_dh_N"/>
    <property type="match status" value="1"/>
</dbReference>